<dbReference type="AlphaFoldDB" id="A0A0R1EZ63"/>
<dbReference type="eggNOG" id="COG5632">
    <property type="taxonomic scope" value="Bacteria"/>
</dbReference>
<accession>A0A0R1EZ63</accession>
<name>A0A0R1EZ63_LACZE</name>
<organism evidence="1 2">
    <name type="scientific">Lacticaseibacillus zeae DSM 20178 = KCTC 3804</name>
    <dbReference type="NCBI Taxonomy" id="1423816"/>
    <lineage>
        <taxon>Bacteria</taxon>
        <taxon>Bacillati</taxon>
        <taxon>Bacillota</taxon>
        <taxon>Bacilli</taxon>
        <taxon>Lactobacillales</taxon>
        <taxon>Lactobacillaceae</taxon>
        <taxon>Lacticaseibacillus</taxon>
    </lineage>
</organism>
<sequence>MTVFQELVKVYDANEAAAGKFDPAAGYTLLPLGHVSVKVEIEVAIDQQGNFLAARALPKDEQLTVIPATIDAATRASNPEAFPLHDKVKYCAGDLLQYAKTAKNKRDFETAHQKYLDLLTMWASDPQTPPEIGTILKYIQKNRLVSDLAASLSDKKLIQKVEKGEPFVRFRVDNPGQQPPWRDINLFKAWTEFYLAEQKAENDDLGIDYITGDKVPTTKKIEKNVNALASNAKLISANDNANFSYRGIFLNDDFYSVGYAQSQKMTHALKWLIQRQGIQKDSRVFLFWTNDRNNETISDAVSTITRGRPLSQRRLRLIEKEKKSLEKVSDTGQEVAYNYRRRLKGMLGDIEIGDNHPVNVLFLDAATTGRMSVTYYDLLQTDVLKANLERWGNQAAFIRYFGGEQRIVIPNFSQVLRAAYSTGHTGERFNTVAKRAMTRLMVAVIHGRSVPSETFNAIYRHVRHPKSYDHFTDWYRDLIYFSAVQNYNSKGATGMSLDKNNHDRSYVYGRLLSVADTVERTALYQLKAQGTNQSDRETTALRFFTNFSERPATTWKRVWLAVVRSYLNRLSGGSRTFFLHQIDEITNLMPPEEFASDEPLSTMFLSGFSAQNEANHMKTTKQGGDTNDK</sequence>
<dbReference type="Proteomes" id="UP000051984">
    <property type="component" value="Unassembled WGS sequence"/>
</dbReference>
<evidence type="ECO:0008006" key="3">
    <source>
        <dbReference type="Google" id="ProtNLM"/>
    </source>
</evidence>
<dbReference type="Pfam" id="PF09709">
    <property type="entry name" value="Cas_Csd1"/>
    <property type="match status" value="1"/>
</dbReference>
<protein>
    <recommendedName>
        <fullName evidence="3">Type I-C CRISPR-associated protein Cas8c/Csd1</fullName>
    </recommendedName>
</protein>
<proteinExistence type="predicted"/>
<reference evidence="1 2" key="1">
    <citation type="journal article" date="2015" name="Genome Announc.">
        <title>Expanding the biotechnology potential of lactobacilli through comparative genomics of 213 strains and associated genera.</title>
        <authorList>
            <person name="Sun Z."/>
            <person name="Harris H.M."/>
            <person name="McCann A."/>
            <person name="Guo C."/>
            <person name="Argimon S."/>
            <person name="Zhang W."/>
            <person name="Yang X."/>
            <person name="Jeffery I.B."/>
            <person name="Cooney J.C."/>
            <person name="Kagawa T.F."/>
            <person name="Liu W."/>
            <person name="Song Y."/>
            <person name="Salvetti E."/>
            <person name="Wrobel A."/>
            <person name="Rasinkangas P."/>
            <person name="Parkhill J."/>
            <person name="Rea M.C."/>
            <person name="O'Sullivan O."/>
            <person name="Ritari J."/>
            <person name="Douillard F.P."/>
            <person name="Paul Ross R."/>
            <person name="Yang R."/>
            <person name="Briner A.E."/>
            <person name="Felis G.E."/>
            <person name="de Vos W.M."/>
            <person name="Barrangou R."/>
            <person name="Klaenhammer T.R."/>
            <person name="Caufield P.W."/>
            <person name="Cui Y."/>
            <person name="Zhang H."/>
            <person name="O'Toole P.W."/>
        </authorList>
    </citation>
    <scope>NUCLEOTIDE SEQUENCE [LARGE SCALE GENOMIC DNA]</scope>
    <source>
        <strain evidence="1 2">DSM 20178</strain>
    </source>
</reference>
<dbReference type="NCBIfam" id="TIGR01863">
    <property type="entry name" value="cas_Csd1"/>
    <property type="match status" value="1"/>
</dbReference>
<dbReference type="RefSeq" id="WP_010488778.1">
    <property type="nucleotide sequence ID" value="NZ_AZCT01000006.1"/>
</dbReference>
<dbReference type="EMBL" id="AZCT01000006">
    <property type="protein sequence ID" value="KRK12593.1"/>
    <property type="molecule type" value="Genomic_DNA"/>
</dbReference>
<dbReference type="PATRIC" id="fig|1423816.3.peg.2834"/>
<comment type="caution">
    <text evidence="1">The sequence shown here is derived from an EMBL/GenBank/DDBJ whole genome shotgun (WGS) entry which is preliminary data.</text>
</comment>
<evidence type="ECO:0000313" key="2">
    <source>
        <dbReference type="Proteomes" id="UP000051984"/>
    </source>
</evidence>
<gene>
    <name evidence="1" type="ORF">FD51_GL002726</name>
</gene>
<dbReference type="InterPro" id="IPR010144">
    <property type="entry name" value="CRISPR-assoc_prot_Csd1-typ"/>
</dbReference>
<evidence type="ECO:0000313" key="1">
    <source>
        <dbReference type="EMBL" id="KRK12593.1"/>
    </source>
</evidence>